<evidence type="ECO:0000256" key="5">
    <source>
        <dbReference type="SAM" id="MobiDB-lite"/>
    </source>
</evidence>
<dbReference type="InterPro" id="IPR036915">
    <property type="entry name" value="Cyclin-like_sf"/>
</dbReference>
<dbReference type="InterPro" id="IPR039361">
    <property type="entry name" value="Cyclin"/>
</dbReference>
<feature type="domain" description="Cyclin-like" evidence="6">
    <location>
        <begin position="565"/>
        <end position="646"/>
    </location>
</feature>
<reference evidence="8 9" key="1">
    <citation type="submission" date="2018-08" db="EMBL/GenBank/DDBJ databases">
        <title>Draft genome of the lignicolous fungus Coniochaeta pulveracea.</title>
        <authorList>
            <person name="Borstlap C.J."/>
            <person name="De Witt R.N."/>
            <person name="Botha A."/>
            <person name="Volschenk H."/>
        </authorList>
    </citation>
    <scope>NUCLEOTIDE SEQUENCE [LARGE SCALE GENOMIC DNA]</scope>
    <source>
        <strain evidence="8 9">CAB683</strain>
    </source>
</reference>
<dbReference type="Gene3D" id="1.10.472.10">
    <property type="entry name" value="Cyclin-like"/>
    <property type="match status" value="2"/>
</dbReference>
<dbReference type="SUPFAM" id="SSF47954">
    <property type="entry name" value="Cyclin-like"/>
    <property type="match status" value="2"/>
</dbReference>
<dbReference type="Pfam" id="PF02984">
    <property type="entry name" value="Cyclin_C"/>
    <property type="match status" value="1"/>
</dbReference>
<keyword evidence="9" id="KW-1185">Reference proteome</keyword>
<sequence>MDAKPQRLARPLPAVTTRTFGDENIAVTKQSLHQKHKSVGNLKSNMQANSTNHGLNGAPKRTVFGDVSNTAYAQVDKAAKNKDLAKPRSFLDTNQLDKIAVPAKVKQTVKDVGINAGAYLRPAQRANGPLPGHQGSAMPKLSAHLDVPLAKPTAIKRTTFVLSDNQSSAIPKGPSHASIASTDTASEVEKRLKNPRHFKSQPQLRSGFQMNPAVSRVAKQHSNSAGELITLDRAEIQREVYQPQPHSIDSVQPAIQRPELDPDNQQYLHIDDGASDVLYEDALENLGTLSSSIETDADIGQEQEDLLREVGYTHEQVSEYDHGQDTLPPVPSHSRNNALANSVNTEPEENWDGEDDDGDYYEEQGYTTAHSYRSHGDNTTGGVTIIVAPKVTAKVRNELELARLYVEQHTNEDQVEEESWDTSMVAEYGDEIFAYMRSIETKPILTPNPHYMDIQSDIMWSMRSILMDWLVQVHARFNLLPETLFLTVNCIDRFLSVKVVSLSKLQLVGATAIFVAAKYEEINCPSVQEIVYMVDGGFTIEEVLKAERFMLSMLEFELGWPGPMSFLRRISKADDYCIETRTLAKYFLEVTIMDERFVGSPPSFLAAGAHCLARLMLKKGDWSPAHTHWSGYTISQLKPLVSLIFECCLDSSKHHWAVYDKYKASRYRNASMFVENEIAKGYVLDFHPFDAYSSSPPTRAPLDDFSVSMVQYAVDESRRLIPTQG</sequence>
<gene>
    <name evidence="8" type="ORF">DL546_004735</name>
</gene>
<dbReference type="InterPro" id="IPR013763">
    <property type="entry name" value="Cyclin-like_dom"/>
</dbReference>
<dbReference type="STRING" id="177199.A0A420YAN4"/>
<keyword evidence="2 4" id="KW-0195">Cyclin</keyword>
<dbReference type="AlphaFoldDB" id="A0A420YAN4"/>
<keyword evidence="3" id="KW-0131">Cell cycle</keyword>
<dbReference type="GO" id="GO:0051301">
    <property type="term" value="P:cell division"/>
    <property type="evidence" value="ECO:0007669"/>
    <property type="project" value="UniProtKB-KW"/>
</dbReference>
<dbReference type="InterPro" id="IPR048258">
    <property type="entry name" value="Cyclins_cyclin-box"/>
</dbReference>
<feature type="domain" description="Cyclin-like" evidence="6">
    <location>
        <begin position="468"/>
        <end position="552"/>
    </location>
</feature>
<evidence type="ECO:0000256" key="3">
    <source>
        <dbReference type="ARBA" id="ARBA00023306"/>
    </source>
</evidence>
<dbReference type="SMART" id="SM01332">
    <property type="entry name" value="Cyclin_C"/>
    <property type="match status" value="1"/>
</dbReference>
<feature type="region of interest" description="Disordered" evidence="5">
    <location>
        <begin position="166"/>
        <end position="208"/>
    </location>
</feature>
<dbReference type="InterPro" id="IPR006671">
    <property type="entry name" value="Cyclin_N"/>
</dbReference>
<comment type="caution">
    <text evidence="8">The sequence shown here is derived from an EMBL/GenBank/DDBJ whole genome shotgun (WGS) entry which is preliminary data.</text>
</comment>
<feature type="compositionally biased region" description="Acidic residues" evidence="5">
    <location>
        <begin position="346"/>
        <end position="362"/>
    </location>
</feature>
<keyword evidence="1" id="KW-0132">Cell division</keyword>
<evidence type="ECO:0000259" key="7">
    <source>
        <dbReference type="SMART" id="SM01332"/>
    </source>
</evidence>
<dbReference type="PANTHER" id="PTHR10177">
    <property type="entry name" value="CYCLINS"/>
    <property type="match status" value="1"/>
</dbReference>
<dbReference type="CDD" id="cd20512">
    <property type="entry name" value="CYCLIN_CLBs_yeast_rpt2"/>
    <property type="match status" value="1"/>
</dbReference>
<dbReference type="EMBL" id="QVQW01000025">
    <property type="protein sequence ID" value="RKU44934.1"/>
    <property type="molecule type" value="Genomic_DNA"/>
</dbReference>
<protein>
    <submittedName>
        <fullName evidence="8">Uncharacterized protein</fullName>
    </submittedName>
</protein>
<feature type="domain" description="Cyclin C-terminal" evidence="7">
    <location>
        <begin position="561"/>
        <end position="676"/>
    </location>
</feature>
<evidence type="ECO:0000256" key="2">
    <source>
        <dbReference type="ARBA" id="ARBA00023127"/>
    </source>
</evidence>
<evidence type="ECO:0000256" key="4">
    <source>
        <dbReference type="RuleBase" id="RU000383"/>
    </source>
</evidence>
<comment type="similarity">
    <text evidence="4">Belongs to the cyclin family.</text>
</comment>
<feature type="compositionally biased region" description="Polar residues" evidence="5">
    <location>
        <begin position="333"/>
        <end position="345"/>
    </location>
</feature>
<dbReference type="OrthoDB" id="5590282at2759"/>
<dbReference type="PROSITE" id="PS00292">
    <property type="entry name" value="CYCLINS"/>
    <property type="match status" value="1"/>
</dbReference>
<dbReference type="Pfam" id="PF00134">
    <property type="entry name" value="Cyclin_N"/>
    <property type="match status" value="1"/>
</dbReference>
<proteinExistence type="inferred from homology"/>
<evidence type="ECO:0000256" key="1">
    <source>
        <dbReference type="ARBA" id="ARBA00022618"/>
    </source>
</evidence>
<dbReference type="FunFam" id="1.10.472.10:FF:000001">
    <property type="entry name" value="G2/mitotic-specific cyclin"/>
    <property type="match status" value="1"/>
</dbReference>
<dbReference type="SMART" id="SM00385">
    <property type="entry name" value="CYCLIN"/>
    <property type="match status" value="2"/>
</dbReference>
<evidence type="ECO:0000313" key="9">
    <source>
        <dbReference type="Proteomes" id="UP000275385"/>
    </source>
</evidence>
<name>A0A420YAN4_9PEZI</name>
<dbReference type="Proteomes" id="UP000275385">
    <property type="component" value="Unassembled WGS sequence"/>
</dbReference>
<evidence type="ECO:0000259" key="6">
    <source>
        <dbReference type="SMART" id="SM00385"/>
    </source>
</evidence>
<dbReference type="InterPro" id="IPR004367">
    <property type="entry name" value="Cyclin_C-dom"/>
</dbReference>
<feature type="region of interest" description="Disordered" evidence="5">
    <location>
        <begin position="320"/>
        <end position="362"/>
    </location>
</feature>
<evidence type="ECO:0000313" key="8">
    <source>
        <dbReference type="EMBL" id="RKU44934.1"/>
    </source>
</evidence>
<accession>A0A420YAN4</accession>
<organism evidence="8 9">
    <name type="scientific">Coniochaeta pulveracea</name>
    <dbReference type="NCBI Taxonomy" id="177199"/>
    <lineage>
        <taxon>Eukaryota</taxon>
        <taxon>Fungi</taxon>
        <taxon>Dikarya</taxon>
        <taxon>Ascomycota</taxon>
        <taxon>Pezizomycotina</taxon>
        <taxon>Sordariomycetes</taxon>
        <taxon>Sordariomycetidae</taxon>
        <taxon>Coniochaetales</taxon>
        <taxon>Coniochaetaceae</taxon>
        <taxon>Coniochaeta</taxon>
    </lineage>
</organism>